<gene>
    <name evidence="2" type="ORF">NAV_LOCUS4856</name>
</gene>
<protein>
    <submittedName>
        <fullName evidence="2">Uncharacterized protein</fullName>
    </submittedName>
</protein>
<name>A0A498SGC2_ACAVI</name>
<evidence type="ECO:0000313" key="3">
    <source>
        <dbReference type="Proteomes" id="UP000276991"/>
    </source>
</evidence>
<reference evidence="2 3" key="1">
    <citation type="submission" date="2018-08" db="EMBL/GenBank/DDBJ databases">
        <authorList>
            <person name="Laetsch R D."/>
            <person name="Stevens L."/>
            <person name="Kumar S."/>
            <person name="Blaxter L. M."/>
        </authorList>
    </citation>
    <scope>NUCLEOTIDE SEQUENCE [LARGE SCALE GENOMIC DNA]</scope>
</reference>
<dbReference type="AlphaFoldDB" id="A0A498SGC2"/>
<keyword evidence="3" id="KW-1185">Reference proteome</keyword>
<evidence type="ECO:0000256" key="1">
    <source>
        <dbReference type="SAM" id="Coils"/>
    </source>
</evidence>
<feature type="coiled-coil region" evidence="1">
    <location>
        <begin position="52"/>
        <end position="79"/>
    </location>
</feature>
<accession>A0A498SGC2</accession>
<evidence type="ECO:0000313" key="2">
    <source>
        <dbReference type="EMBL" id="VBB30065.1"/>
    </source>
</evidence>
<dbReference type="EMBL" id="UPTC01000774">
    <property type="protein sequence ID" value="VBB30065.1"/>
    <property type="molecule type" value="Genomic_DNA"/>
</dbReference>
<dbReference type="OrthoDB" id="5833511at2759"/>
<organism evidence="2 3">
    <name type="scientific">Acanthocheilonema viteae</name>
    <name type="common">Filarial nematode worm</name>
    <name type="synonym">Dipetalonema viteae</name>
    <dbReference type="NCBI Taxonomy" id="6277"/>
    <lineage>
        <taxon>Eukaryota</taxon>
        <taxon>Metazoa</taxon>
        <taxon>Ecdysozoa</taxon>
        <taxon>Nematoda</taxon>
        <taxon>Chromadorea</taxon>
        <taxon>Rhabditida</taxon>
        <taxon>Spirurina</taxon>
        <taxon>Spiruromorpha</taxon>
        <taxon>Filarioidea</taxon>
        <taxon>Onchocercidae</taxon>
        <taxon>Acanthocheilonema</taxon>
    </lineage>
</organism>
<dbReference type="Proteomes" id="UP000276991">
    <property type="component" value="Unassembled WGS sequence"/>
</dbReference>
<sequence>MDANLDLSQIADLPHQNMAIVLLTELINFQNGLIACLEEVDTCYSTQLTTTVNKMLDKMHEYSRRLHALNRDILELTKRVRLMVSRVQILGKGSMKQW</sequence>
<proteinExistence type="predicted"/>
<keyword evidence="1" id="KW-0175">Coiled coil</keyword>